<dbReference type="EMBL" id="CP011797">
    <property type="protein sequence ID" value="ATX76314.1"/>
    <property type="molecule type" value="Genomic_DNA"/>
</dbReference>
<keyword evidence="1" id="KW-1133">Transmembrane helix</keyword>
<accession>A0A2K8KSN8</accession>
<dbReference type="AlphaFoldDB" id="A0A2K8KSN8"/>
<organism evidence="2 3">
    <name type="scientific">Reinekea forsetii</name>
    <dbReference type="NCBI Taxonomy" id="1336806"/>
    <lineage>
        <taxon>Bacteria</taxon>
        <taxon>Pseudomonadati</taxon>
        <taxon>Pseudomonadota</taxon>
        <taxon>Gammaproteobacteria</taxon>
        <taxon>Oceanospirillales</taxon>
        <taxon>Saccharospirillaceae</taxon>
        <taxon>Reinekea</taxon>
    </lineage>
</organism>
<feature type="transmembrane region" description="Helical" evidence="1">
    <location>
        <begin position="34"/>
        <end position="59"/>
    </location>
</feature>
<keyword evidence="1" id="KW-0812">Transmembrane</keyword>
<keyword evidence="1" id="KW-0472">Membrane</keyword>
<reference evidence="2 3" key="1">
    <citation type="journal article" date="2017" name="Environ. Microbiol.">
        <title>Genomic and physiological analyses of 'Reinekea forsetii' reveal a versatile opportunistic lifestyle during spring algae blooms.</title>
        <authorList>
            <person name="Avci B."/>
            <person name="Hahnke R.L."/>
            <person name="Chafee M."/>
            <person name="Fischer T."/>
            <person name="Gruber-Vodicka H."/>
            <person name="Tegetmeyer H.E."/>
            <person name="Harder J."/>
            <person name="Fuchs B.M."/>
            <person name="Amann R.I."/>
            <person name="Teeling H."/>
        </authorList>
    </citation>
    <scope>NUCLEOTIDE SEQUENCE [LARGE SCALE GENOMIC DNA]</scope>
    <source>
        <strain evidence="2 3">Hel1_31_D35</strain>
    </source>
</reference>
<evidence type="ECO:0000313" key="2">
    <source>
        <dbReference type="EMBL" id="ATX76314.1"/>
    </source>
</evidence>
<protein>
    <submittedName>
        <fullName evidence="2">Uncharacterized protein</fullName>
    </submittedName>
</protein>
<dbReference type="RefSeq" id="WP_100256663.1">
    <property type="nucleotide sequence ID" value="NZ_CP011797.1"/>
</dbReference>
<dbReference type="Proteomes" id="UP000229757">
    <property type="component" value="Chromosome"/>
</dbReference>
<evidence type="ECO:0000313" key="3">
    <source>
        <dbReference type="Proteomes" id="UP000229757"/>
    </source>
</evidence>
<dbReference type="KEGG" id="rfo:REIFOR_01166"/>
<keyword evidence="3" id="KW-1185">Reference proteome</keyword>
<proteinExistence type="predicted"/>
<evidence type="ECO:0000256" key="1">
    <source>
        <dbReference type="SAM" id="Phobius"/>
    </source>
</evidence>
<gene>
    <name evidence="2" type="ORF">REIFOR_01166</name>
</gene>
<name>A0A2K8KSN8_9GAMM</name>
<sequence>MGVIKFVGVLLVLVAGWLVGWANSAPLVFGFAAWTLPAVPAFVIYFTFLITGLFLGLVLGRLVGKR</sequence>